<organism evidence="1">
    <name type="scientific">freshwater metagenome</name>
    <dbReference type="NCBI Taxonomy" id="449393"/>
    <lineage>
        <taxon>unclassified sequences</taxon>
        <taxon>metagenomes</taxon>
        <taxon>ecological metagenomes</taxon>
    </lineage>
</organism>
<reference evidence="1" key="1">
    <citation type="submission" date="2020-05" db="EMBL/GenBank/DDBJ databases">
        <authorList>
            <person name="Chiriac C."/>
            <person name="Salcher M."/>
            <person name="Ghai R."/>
            <person name="Kavagutti S V."/>
        </authorList>
    </citation>
    <scope>NUCLEOTIDE SEQUENCE</scope>
</reference>
<protein>
    <submittedName>
        <fullName evidence="1">Unannotated protein</fullName>
    </submittedName>
</protein>
<dbReference type="EMBL" id="CAEZVC010000131">
    <property type="protein sequence ID" value="CAB4633440.1"/>
    <property type="molecule type" value="Genomic_DNA"/>
</dbReference>
<sequence>MRKLEDVDDADGDRVVVHLAGAAVVERDLAVVLHHATVIAVARIGSFRLKILENPLDSRVLSRSFDFVPMRTVEDGSCNERCRRSDRTGLLLGAADGFLTDRFAVEAPAVTCGITKMRFENLTNIHSGRNTKRVQDDVDRGAISHEGHVFDRKDLGDNTLIAVTTGELVAHADLALLCDIHAHELVDARRKFMTIVAAEHLDVDDLALFAVRNLERGVANFASLLTEDCTKETLFWSEFRFTLRGDLADKNIACRNFSTHTNDSALIKISENFIGKVRNITSDFFRTKFRVARIDFVFLDMDRRKYVVLYKALGENDGVFEVVALPWHECHDEVLAKGKFTIVGGRTVSENVALLHCLTLGNNRLLIDAGVLVRTFELEQAVDRPSHVLVLNSDGIAIDLSNRSVLFRHDHVGSIASST</sequence>
<accession>A0A6J6J9D0</accession>
<dbReference type="AlphaFoldDB" id="A0A6J6J9D0"/>
<evidence type="ECO:0000313" key="1">
    <source>
        <dbReference type="EMBL" id="CAB4633440.1"/>
    </source>
</evidence>
<gene>
    <name evidence="1" type="ORF">UFOPK1906_01628</name>
</gene>
<name>A0A6J6J9D0_9ZZZZ</name>
<proteinExistence type="predicted"/>